<accession>A0ABM8WU55</accession>
<gene>
    <name evidence="2" type="ORF">LMG23992_01910</name>
</gene>
<dbReference type="EMBL" id="CAJZAI010000003">
    <property type="protein sequence ID" value="CAG9171017.1"/>
    <property type="molecule type" value="Genomic_DNA"/>
</dbReference>
<dbReference type="InterPro" id="IPR054636">
    <property type="entry name" value="CydP"/>
</dbReference>
<dbReference type="NCBIfam" id="NF045611">
    <property type="entry name" value="small_CydP"/>
    <property type="match status" value="1"/>
</dbReference>
<keyword evidence="1" id="KW-1133">Transmembrane helix</keyword>
<evidence type="ECO:0000256" key="1">
    <source>
        <dbReference type="SAM" id="Phobius"/>
    </source>
</evidence>
<evidence type="ECO:0000313" key="2">
    <source>
        <dbReference type="EMBL" id="CAG9171017.1"/>
    </source>
</evidence>
<dbReference type="RefSeq" id="WP_224079542.1">
    <property type="nucleotide sequence ID" value="NZ_CAJZAI010000003.1"/>
</dbReference>
<keyword evidence="1" id="KW-0472">Membrane</keyword>
<sequence>MNASDQNLLRHLGWVLVIKLLLLSGLWLAFIAGQRVPVDAASASAHLRVAPTVSSNPRLQGARP</sequence>
<proteinExistence type="predicted"/>
<comment type="caution">
    <text evidence="2">The sequence shown here is derived from an EMBL/GenBank/DDBJ whole genome shotgun (WGS) entry which is preliminary data.</text>
</comment>
<keyword evidence="3" id="KW-1185">Reference proteome</keyword>
<organism evidence="2 3">
    <name type="scientific">Cupriavidus laharis</name>
    <dbReference type="NCBI Taxonomy" id="151654"/>
    <lineage>
        <taxon>Bacteria</taxon>
        <taxon>Pseudomonadati</taxon>
        <taxon>Pseudomonadota</taxon>
        <taxon>Betaproteobacteria</taxon>
        <taxon>Burkholderiales</taxon>
        <taxon>Burkholderiaceae</taxon>
        <taxon>Cupriavidus</taxon>
    </lineage>
</organism>
<evidence type="ECO:0008006" key="4">
    <source>
        <dbReference type="Google" id="ProtNLM"/>
    </source>
</evidence>
<feature type="transmembrane region" description="Helical" evidence="1">
    <location>
        <begin position="12"/>
        <end position="32"/>
    </location>
</feature>
<protein>
    <recommendedName>
        <fullName evidence="4">DUF2946 domain-containing protein</fullName>
    </recommendedName>
</protein>
<evidence type="ECO:0000313" key="3">
    <source>
        <dbReference type="Proteomes" id="UP000727654"/>
    </source>
</evidence>
<keyword evidence="1" id="KW-0812">Transmembrane</keyword>
<reference evidence="2 3" key="1">
    <citation type="submission" date="2021-08" db="EMBL/GenBank/DDBJ databases">
        <authorList>
            <person name="Peeters C."/>
        </authorList>
    </citation>
    <scope>NUCLEOTIDE SEQUENCE [LARGE SCALE GENOMIC DNA]</scope>
    <source>
        <strain evidence="2 3">LMG 23992</strain>
    </source>
</reference>
<name>A0ABM8WU55_9BURK</name>
<dbReference type="Proteomes" id="UP000727654">
    <property type="component" value="Unassembled WGS sequence"/>
</dbReference>